<dbReference type="AlphaFoldDB" id="A0AAD8ZT39"/>
<protein>
    <recommendedName>
        <fullName evidence="3">Reverse transcriptase domain-containing protein</fullName>
    </recommendedName>
</protein>
<reference evidence="1" key="1">
    <citation type="submission" date="2023-03" db="EMBL/GenBank/DDBJ databases">
        <title>Electrophorus voltai genome.</title>
        <authorList>
            <person name="Bian C."/>
        </authorList>
    </citation>
    <scope>NUCLEOTIDE SEQUENCE</scope>
    <source>
        <strain evidence="1">CB-2022</strain>
        <tissue evidence="1">Muscle</tissue>
    </source>
</reference>
<evidence type="ECO:0008006" key="3">
    <source>
        <dbReference type="Google" id="ProtNLM"/>
    </source>
</evidence>
<keyword evidence="2" id="KW-1185">Reference proteome</keyword>
<gene>
    <name evidence="1" type="ORF">P4O66_020789</name>
</gene>
<dbReference type="InterPro" id="IPR032567">
    <property type="entry name" value="RTL1-rel"/>
</dbReference>
<dbReference type="PANTHER" id="PTHR15503">
    <property type="entry name" value="LDOC1 RELATED"/>
    <property type="match status" value="1"/>
</dbReference>
<evidence type="ECO:0000313" key="1">
    <source>
        <dbReference type="EMBL" id="KAK1803768.1"/>
    </source>
</evidence>
<accession>A0AAD8ZT39</accession>
<organism evidence="1 2">
    <name type="scientific">Electrophorus voltai</name>
    <dbReference type="NCBI Taxonomy" id="2609070"/>
    <lineage>
        <taxon>Eukaryota</taxon>
        <taxon>Metazoa</taxon>
        <taxon>Chordata</taxon>
        <taxon>Craniata</taxon>
        <taxon>Vertebrata</taxon>
        <taxon>Euteleostomi</taxon>
        <taxon>Actinopterygii</taxon>
        <taxon>Neopterygii</taxon>
        <taxon>Teleostei</taxon>
        <taxon>Ostariophysi</taxon>
        <taxon>Gymnotiformes</taxon>
        <taxon>Gymnotoidei</taxon>
        <taxon>Gymnotidae</taxon>
        <taxon>Electrophorus</taxon>
    </lineage>
</organism>
<comment type="caution">
    <text evidence="1">The sequence shown here is derived from an EMBL/GenBank/DDBJ whole genome shotgun (WGS) entry which is preliminary data.</text>
</comment>
<dbReference type="Proteomes" id="UP001239994">
    <property type="component" value="Unassembled WGS sequence"/>
</dbReference>
<dbReference type="PANTHER" id="PTHR15503:SF22">
    <property type="entry name" value="TRANSPOSON TY3-I GAG POLYPROTEIN"/>
    <property type="match status" value="1"/>
</dbReference>
<name>A0AAD8ZT39_9TELE</name>
<dbReference type="EMBL" id="JAROKS010000005">
    <property type="protein sequence ID" value="KAK1803768.1"/>
    <property type="molecule type" value="Genomic_DNA"/>
</dbReference>
<dbReference type="InterPro" id="IPR043502">
    <property type="entry name" value="DNA/RNA_pol_sf"/>
</dbReference>
<dbReference type="SUPFAM" id="SSF56672">
    <property type="entry name" value="DNA/RNA polymerases"/>
    <property type="match status" value="1"/>
</dbReference>
<proteinExistence type="predicted"/>
<sequence length="185" mass="21190">MWSRLPLTSSPPSPVTLGLPWRRAHNPYLQRTENRVLKWAATCQSKCLSYQQTSLQFISIESPEAENIAVPQEYSNLPQVFSHTRATQLPPHQDWDCTITLKEGAVPPLCSVYPLSQEEEGAMGSYVLKQLRGARIFTKLDLRRGYYLIRIKEGNEWKHSFRTLRVIGASIWSSHCPFCLPGLYQ</sequence>
<evidence type="ECO:0000313" key="2">
    <source>
        <dbReference type="Proteomes" id="UP001239994"/>
    </source>
</evidence>